<keyword evidence="2" id="KW-1185">Reference proteome</keyword>
<evidence type="ECO:0000313" key="1">
    <source>
        <dbReference type="EMBL" id="EIJ89062.1"/>
    </source>
</evidence>
<reference evidence="1" key="1">
    <citation type="submission" date="2011-01" db="EMBL/GenBank/DDBJ databases">
        <title>The Genome Sequence of Nematocida parisii strain ERTm3.</title>
        <authorList>
            <consortium name="The Broad Institute Genome Sequencing Platform"/>
            <consortium name="The Broad Institute Genome Sequencing Center for Infectious Disease"/>
            <person name="Cuomo C."/>
            <person name="Troemel E."/>
            <person name="Young S.K."/>
            <person name="Zeng Q."/>
            <person name="Gargeya S."/>
            <person name="Fitzgerald M."/>
            <person name="Haas B."/>
            <person name="Abouelleil A."/>
            <person name="Alvarado L."/>
            <person name="Arachchi H.M."/>
            <person name="Berlin A."/>
            <person name="Chapman S.B."/>
            <person name="Gearin G."/>
            <person name="Goldberg J."/>
            <person name="Griggs A."/>
            <person name="Gujja S."/>
            <person name="Hansen M."/>
            <person name="Heiman D."/>
            <person name="Howarth C."/>
            <person name="Larimer J."/>
            <person name="Lui A."/>
            <person name="MacDonald P.J.P."/>
            <person name="McCowen C."/>
            <person name="Montmayeur A."/>
            <person name="Murphy C."/>
            <person name="Neiman D."/>
            <person name="Pearson M."/>
            <person name="Priest M."/>
            <person name="Roberts A."/>
            <person name="Saif S."/>
            <person name="Shea T."/>
            <person name="Sisk P."/>
            <person name="Stolte C."/>
            <person name="Sykes S."/>
            <person name="Wortman J."/>
            <person name="Nusbaum C."/>
            <person name="Birren B."/>
        </authorList>
    </citation>
    <scope>NUCLEOTIDE SEQUENCE</scope>
    <source>
        <strain evidence="1">ERTm3</strain>
    </source>
</reference>
<name>I3EIL5_NEMP3</name>
<accession>I3EIL5</accession>
<dbReference type="AlphaFoldDB" id="I3EIL5"/>
<sequence length="52" mass="6033">MNNMNKSKIESLDTPFIKLKYNNTEANKLIINHKLTTLFITHNLIENISNTT</sequence>
<dbReference type="Proteomes" id="UP000002872">
    <property type="component" value="Unassembled WGS sequence"/>
</dbReference>
<organism evidence="1 2">
    <name type="scientific">Nematocida parisii (strain ERTm3)</name>
    <name type="common">Nematode killer fungus</name>
    <dbReference type="NCBI Taxonomy" id="935791"/>
    <lineage>
        <taxon>Eukaryota</taxon>
        <taxon>Fungi</taxon>
        <taxon>Fungi incertae sedis</taxon>
        <taxon>Microsporidia</taxon>
        <taxon>Nematocida</taxon>
    </lineage>
</organism>
<dbReference type="EMBL" id="GL870877">
    <property type="protein sequence ID" value="EIJ89062.1"/>
    <property type="molecule type" value="Genomic_DNA"/>
</dbReference>
<dbReference type="OrthoDB" id="10317229at2759"/>
<proteinExistence type="predicted"/>
<gene>
    <name evidence="1" type="ORF">NEQG_00881</name>
</gene>
<protein>
    <submittedName>
        <fullName evidence="1">Uncharacterized protein</fullName>
    </submittedName>
</protein>
<dbReference type="InParanoid" id="I3EIL5"/>
<dbReference type="VEuPathDB" id="MicrosporidiaDB:NEQG_00881"/>
<dbReference type="HOGENOM" id="CLU_3087773_0_0_1"/>
<evidence type="ECO:0000313" key="2">
    <source>
        <dbReference type="Proteomes" id="UP000002872"/>
    </source>
</evidence>